<feature type="transmembrane region" description="Helical" evidence="1">
    <location>
        <begin position="70"/>
        <end position="91"/>
    </location>
</feature>
<keyword evidence="1" id="KW-1133">Transmembrane helix</keyword>
<reference evidence="2" key="1">
    <citation type="journal article" date="2020" name="Nature">
        <title>Giant virus diversity and host interactions through global metagenomics.</title>
        <authorList>
            <person name="Schulz F."/>
            <person name="Roux S."/>
            <person name="Paez-Espino D."/>
            <person name="Jungbluth S."/>
            <person name="Walsh D.A."/>
            <person name="Denef V.J."/>
            <person name="McMahon K.D."/>
            <person name="Konstantinidis K.T."/>
            <person name="Eloe-Fadrosh E.A."/>
            <person name="Kyrpides N.C."/>
            <person name="Woyke T."/>
        </authorList>
    </citation>
    <scope>NUCLEOTIDE SEQUENCE</scope>
    <source>
        <strain evidence="2">GVMAG-M-3300009161-34</strain>
    </source>
</reference>
<evidence type="ECO:0000256" key="1">
    <source>
        <dbReference type="SAM" id="Phobius"/>
    </source>
</evidence>
<organism evidence="2">
    <name type="scientific">viral metagenome</name>
    <dbReference type="NCBI Taxonomy" id="1070528"/>
    <lineage>
        <taxon>unclassified sequences</taxon>
        <taxon>metagenomes</taxon>
        <taxon>organismal metagenomes</taxon>
    </lineage>
</organism>
<accession>A0A6C0EX33</accession>
<dbReference type="EMBL" id="MN738963">
    <property type="protein sequence ID" value="QHT33322.1"/>
    <property type="molecule type" value="Genomic_DNA"/>
</dbReference>
<keyword evidence="1" id="KW-0812">Transmembrane</keyword>
<feature type="transmembrane region" description="Helical" evidence="1">
    <location>
        <begin position="44"/>
        <end position="63"/>
    </location>
</feature>
<feature type="transmembrane region" description="Helical" evidence="1">
    <location>
        <begin position="103"/>
        <end position="120"/>
    </location>
</feature>
<sequence length="124" mass="13999">MTYSLIISSILLVLIDSVYLSMIGKPIFEKTVAAIQGSKLAVNMPPAIFTYILMAIILNYFIISANKPAFDAFILGFCAYGIFDFTNLAIFKNYTLKTAIMDTLWGAILFYITTFLTYKLKKMF</sequence>
<name>A0A6C0EX33_9ZZZZ</name>
<evidence type="ECO:0008006" key="3">
    <source>
        <dbReference type="Google" id="ProtNLM"/>
    </source>
</evidence>
<dbReference type="Pfam" id="PF09945">
    <property type="entry name" value="DUF2177"/>
    <property type="match status" value="1"/>
</dbReference>
<dbReference type="InterPro" id="IPR018687">
    <property type="entry name" value="DUF2177_membr"/>
</dbReference>
<dbReference type="AlphaFoldDB" id="A0A6C0EX33"/>
<evidence type="ECO:0000313" key="2">
    <source>
        <dbReference type="EMBL" id="QHT33322.1"/>
    </source>
</evidence>
<keyword evidence="1" id="KW-0472">Membrane</keyword>
<protein>
    <recommendedName>
        <fullName evidence="3">DUF2177 family protein</fullName>
    </recommendedName>
</protein>
<proteinExistence type="predicted"/>